<dbReference type="Pfam" id="PF17028">
    <property type="entry name" value="8TM_micro"/>
    <property type="match status" value="1"/>
</dbReference>
<dbReference type="VEuPathDB" id="MicrosporidiaDB:CWI36_0232p0040"/>
<feature type="transmembrane region" description="Helical" evidence="1">
    <location>
        <begin position="99"/>
        <end position="121"/>
    </location>
</feature>
<dbReference type="Proteomes" id="UP000291404">
    <property type="component" value="Unassembled WGS sequence"/>
</dbReference>
<reference evidence="3 4" key="1">
    <citation type="submission" date="2017-12" db="EMBL/GenBank/DDBJ databases">
        <authorList>
            <person name="Pombert J.-F."/>
            <person name="Haag K.L."/>
            <person name="Ebert D."/>
        </authorList>
    </citation>
    <scope>NUCLEOTIDE SEQUENCE [LARGE SCALE GENOMIC DNA]</scope>
    <source>
        <strain evidence="3">BE-OM-2</strain>
    </source>
</reference>
<evidence type="ECO:0000259" key="2">
    <source>
        <dbReference type="Pfam" id="PF17028"/>
    </source>
</evidence>
<dbReference type="AlphaFoldDB" id="A0A4Q9LJR0"/>
<keyword evidence="4" id="KW-1185">Reference proteome</keyword>
<comment type="caution">
    <text evidence="3">The sequence shown here is derived from an EMBL/GenBank/DDBJ whole genome shotgun (WGS) entry which is preliminary data.</text>
</comment>
<name>A0A4Q9LJR0_9MICR</name>
<evidence type="ECO:0000313" key="3">
    <source>
        <dbReference type="EMBL" id="TBU07755.1"/>
    </source>
</evidence>
<dbReference type="VEuPathDB" id="MicrosporidiaDB:CWI39_0328p0010"/>
<feature type="domain" description="Microsporidial 8TM transmembrane" evidence="2">
    <location>
        <begin position="48"/>
        <end position="346"/>
    </location>
</feature>
<dbReference type="EMBL" id="PITI01000232">
    <property type="protein sequence ID" value="TBU07755.1"/>
    <property type="molecule type" value="Genomic_DNA"/>
</dbReference>
<keyword evidence="1" id="KW-1133">Transmembrane helix</keyword>
<evidence type="ECO:0000313" key="4">
    <source>
        <dbReference type="Proteomes" id="UP000291404"/>
    </source>
</evidence>
<organism evidence="3 4">
    <name type="scientific">Hamiltosporidium magnivora</name>
    <dbReference type="NCBI Taxonomy" id="148818"/>
    <lineage>
        <taxon>Eukaryota</taxon>
        <taxon>Fungi</taxon>
        <taxon>Fungi incertae sedis</taxon>
        <taxon>Microsporidia</taxon>
        <taxon>Dubosqiidae</taxon>
        <taxon>Hamiltosporidium</taxon>
    </lineage>
</organism>
<dbReference type="InterPro" id="IPR031497">
    <property type="entry name" value="8TM_micro"/>
</dbReference>
<feature type="transmembrane region" description="Helical" evidence="1">
    <location>
        <begin position="334"/>
        <end position="353"/>
    </location>
</feature>
<keyword evidence="1" id="KW-0472">Membrane</keyword>
<feature type="transmembrane region" description="Helical" evidence="1">
    <location>
        <begin position="237"/>
        <end position="269"/>
    </location>
</feature>
<protein>
    <submittedName>
        <fullName evidence="3">8TM microsporidial transmembrane domain-containing protein</fullName>
    </submittedName>
</protein>
<keyword evidence="1 3" id="KW-0812">Transmembrane</keyword>
<gene>
    <name evidence="3" type="ORF">CWI36_0232p0040</name>
</gene>
<feature type="transmembrane region" description="Helical" evidence="1">
    <location>
        <begin position="305"/>
        <end position="328"/>
    </location>
</feature>
<accession>A0A4Q9LJR0</accession>
<feature type="transmembrane region" description="Helical" evidence="1">
    <location>
        <begin position="127"/>
        <end position="151"/>
    </location>
</feature>
<evidence type="ECO:0000256" key="1">
    <source>
        <dbReference type="SAM" id="Phobius"/>
    </source>
</evidence>
<proteinExistence type="predicted"/>
<sequence length="355" mass="43376">MKNKSLKYFLLGCTLLAIRKYYKNNSNISFSSININCPFLGYEIQFRTKYCLKKENRNKKVENTNILHFFYKYINIKYFTPVMSLTDILVSIYTKDIKYYLLSLLLPYDISSIENLLVLLLLKEKWYSLFCGFVLSFYSYYYLPFLILIGIKFYKRNIKIRMQMSIILGMNMWMYSIIFSMFDKYNINNYKTTPLYIFKSIYLIWYNNYKDLYNILHYPSQNMFWYLYMHMYKQYSLYVYSIFTITYFFIFTILPVNISYVHIIVLLFFKPCNYKNFILLPFLEGNGRVFTEEKMVNKERIFNEGWVFFCVIGFLQMCVSYMFCFSLVGNTNFIYWLNFLWFIIVFVVISHKYKL</sequence>
<feature type="transmembrane region" description="Helical" evidence="1">
    <location>
        <begin position="163"/>
        <end position="182"/>
    </location>
</feature>